<dbReference type="PANTHER" id="PTHR40588:SF1">
    <property type="entry name" value="MRNA INTERFERASE TOXIN YAFQ"/>
    <property type="match status" value="1"/>
</dbReference>
<dbReference type="PIRSF" id="PIRSF006156">
    <property type="entry name" value="YafQ"/>
    <property type="match status" value="1"/>
</dbReference>
<feature type="active site" description="Proton donor" evidence="2">
    <location>
        <position position="90"/>
    </location>
</feature>
<evidence type="ECO:0000256" key="1">
    <source>
        <dbReference type="ARBA" id="ARBA00022649"/>
    </source>
</evidence>
<protein>
    <recommendedName>
        <fullName evidence="5">Addiction module toxin RelE</fullName>
    </recommendedName>
</protein>
<sequence length="95" mass="10693">MYSIVSSHRFSRSLKKIQTSGTFSTSAASNFELIVICLKRGQAVLTTRRDHALASDMSAYRECHIKGDLLLVYRRFDSELIIELVDIGTHAQIFG</sequence>
<evidence type="ECO:0000256" key="2">
    <source>
        <dbReference type="PIRSR" id="PIRSR006156-1"/>
    </source>
</evidence>
<dbReference type="InterPro" id="IPR004386">
    <property type="entry name" value="Toxin_YafQ-like"/>
</dbReference>
<dbReference type="InterPro" id="IPR007712">
    <property type="entry name" value="RelE/ParE_toxin"/>
</dbReference>
<keyword evidence="1" id="KW-1277">Toxin-antitoxin system</keyword>
<evidence type="ECO:0000313" key="4">
    <source>
        <dbReference type="Proteomes" id="UP000178587"/>
    </source>
</evidence>
<dbReference type="GO" id="GO:0006415">
    <property type="term" value="P:translational termination"/>
    <property type="evidence" value="ECO:0007669"/>
    <property type="project" value="TreeGrafter"/>
</dbReference>
<dbReference type="InterPro" id="IPR035093">
    <property type="entry name" value="RelE/ParE_toxin_dom_sf"/>
</dbReference>
<dbReference type="Gene3D" id="3.30.2310.20">
    <property type="entry name" value="RelE-like"/>
    <property type="match status" value="1"/>
</dbReference>
<dbReference type="GO" id="GO:0004521">
    <property type="term" value="F:RNA endonuclease activity"/>
    <property type="evidence" value="ECO:0007669"/>
    <property type="project" value="TreeGrafter"/>
</dbReference>
<accession>A0A1F6ENA5</accession>
<proteinExistence type="predicted"/>
<dbReference type="SUPFAM" id="SSF143011">
    <property type="entry name" value="RelE-like"/>
    <property type="match status" value="1"/>
</dbReference>
<dbReference type="PANTHER" id="PTHR40588">
    <property type="entry name" value="MRNA INTERFERASE TOXIN YAFQ"/>
    <property type="match status" value="1"/>
</dbReference>
<evidence type="ECO:0008006" key="5">
    <source>
        <dbReference type="Google" id="ProtNLM"/>
    </source>
</evidence>
<dbReference type="STRING" id="1798507.A3A34_02110"/>
<dbReference type="AlphaFoldDB" id="A0A1F6ENA5"/>
<dbReference type="NCBIfam" id="TIGR02385">
    <property type="entry name" value="RelE_StbE"/>
    <property type="match status" value="1"/>
</dbReference>
<gene>
    <name evidence="3" type="ORF">A3A34_02110</name>
</gene>
<reference evidence="3 4" key="1">
    <citation type="journal article" date="2016" name="Nat. Commun.">
        <title>Thousands of microbial genomes shed light on interconnected biogeochemical processes in an aquifer system.</title>
        <authorList>
            <person name="Anantharaman K."/>
            <person name="Brown C.T."/>
            <person name="Hug L.A."/>
            <person name="Sharon I."/>
            <person name="Castelle C.J."/>
            <person name="Probst A.J."/>
            <person name="Thomas B.C."/>
            <person name="Singh A."/>
            <person name="Wilkins M.J."/>
            <person name="Karaoz U."/>
            <person name="Brodie E.L."/>
            <person name="Williams K.H."/>
            <person name="Hubbard S.S."/>
            <person name="Banfield J.F."/>
        </authorList>
    </citation>
    <scope>NUCLEOTIDE SEQUENCE [LARGE SCALE GENOMIC DNA]</scope>
</reference>
<dbReference type="Proteomes" id="UP000178587">
    <property type="component" value="Unassembled WGS sequence"/>
</dbReference>
<dbReference type="GO" id="GO:0006402">
    <property type="term" value="P:mRNA catabolic process"/>
    <property type="evidence" value="ECO:0007669"/>
    <property type="project" value="TreeGrafter"/>
</dbReference>
<comment type="caution">
    <text evidence="3">The sequence shown here is derived from an EMBL/GenBank/DDBJ whole genome shotgun (WGS) entry which is preliminary data.</text>
</comment>
<evidence type="ECO:0000313" key="3">
    <source>
        <dbReference type="EMBL" id="OGG75128.1"/>
    </source>
</evidence>
<dbReference type="EMBL" id="MFLU01000007">
    <property type="protein sequence ID" value="OGG75128.1"/>
    <property type="molecule type" value="Genomic_DNA"/>
</dbReference>
<dbReference type="Pfam" id="PF15738">
    <property type="entry name" value="YafQ_toxin"/>
    <property type="match status" value="1"/>
</dbReference>
<name>A0A1F6ENA5_9BACT</name>
<organism evidence="3 4">
    <name type="scientific">Candidatus Kaiserbacteria bacterium RIFCSPLOWO2_01_FULL_50_24</name>
    <dbReference type="NCBI Taxonomy" id="1798507"/>
    <lineage>
        <taxon>Bacteria</taxon>
        <taxon>Candidatus Kaiseribacteriota</taxon>
    </lineage>
</organism>